<feature type="domain" description="G-protein coupled receptors family 1 profile" evidence="14">
    <location>
        <begin position="42"/>
        <end position="293"/>
    </location>
</feature>
<keyword evidence="8 13" id="KW-0472">Membrane</keyword>
<evidence type="ECO:0000256" key="11">
    <source>
        <dbReference type="ARBA" id="ARBA00023180"/>
    </source>
</evidence>
<evidence type="ECO:0000256" key="2">
    <source>
        <dbReference type="ARBA" id="ARBA00022475"/>
    </source>
</evidence>
<proteinExistence type="predicted"/>
<dbReference type="Proteomes" id="UP000192220">
    <property type="component" value="Unplaced"/>
</dbReference>
<accession>A0A2I4BP55</accession>
<gene>
    <name evidence="16" type="primary">LOC106521492</name>
</gene>
<dbReference type="GO" id="GO:0004930">
    <property type="term" value="F:G protein-coupled receptor activity"/>
    <property type="evidence" value="ECO:0007669"/>
    <property type="project" value="UniProtKB-KW"/>
</dbReference>
<dbReference type="OrthoDB" id="6144223at2759"/>
<feature type="transmembrane region" description="Helical" evidence="13">
    <location>
        <begin position="201"/>
        <end position="224"/>
    </location>
</feature>
<evidence type="ECO:0000256" key="6">
    <source>
        <dbReference type="ARBA" id="ARBA00022989"/>
    </source>
</evidence>
<comment type="subcellular location">
    <subcellularLocation>
        <location evidence="1">Cell membrane</location>
        <topology evidence="1">Multi-pass membrane protein</topology>
    </subcellularLocation>
</comment>
<dbReference type="InterPro" id="IPR000725">
    <property type="entry name" value="Olfact_rcpt"/>
</dbReference>
<dbReference type="PRINTS" id="PR00237">
    <property type="entry name" value="GPCRRHODOPSN"/>
</dbReference>
<name>A0A2I4BP55_AUSLI</name>
<feature type="transmembrane region" description="Helical" evidence="13">
    <location>
        <begin position="142"/>
        <end position="162"/>
    </location>
</feature>
<dbReference type="InterPro" id="IPR050939">
    <property type="entry name" value="Olfactory_GPCR1"/>
</dbReference>
<dbReference type="FunFam" id="1.20.1070.10:FF:000024">
    <property type="entry name" value="Olfactory receptor"/>
    <property type="match status" value="1"/>
</dbReference>
<keyword evidence="6 13" id="KW-1133">Transmembrane helix</keyword>
<dbReference type="Gene3D" id="1.10.1220.70">
    <property type="match status" value="1"/>
</dbReference>
<keyword evidence="7" id="KW-0297">G-protein coupled receptor</keyword>
<dbReference type="GO" id="GO:0004984">
    <property type="term" value="F:olfactory receptor activity"/>
    <property type="evidence" value="ECO:0007669"/>
    <property type="project" value="InterPro"/>
</dbReference>
<feature type="transmembrane region" description="Helical" evidence="13">
    <location>
        <begin position="24"/>
        <end position="48"/>
    </location>
</feature>
<dbReference type="InParanoid" id="A0A2I4BP55"/>
<dbReference type="SUPFAM" id="SSF81321">
    <property type="entry name" value="Family A G protein-coupled receptor-like"/>
    <property type="match status" value="2"/>
</dbReference>
<dbReference type="PANTHER" id="PTHR24242:SF359">
    <property type="entry name" value="ODORANT RECEPTOR-RELATED"/>
    <property type="match status" value="1"/>
</dbReference>
<dbReference type="PANTHER" id="PTHR24242">
    <property type="entry name" value="G-PROTEIN COUPLED RECEPTOR"/>
    <property type="match status" value="1"/>
</dbReference>
<evidence type="ECO:0000256" key="3">
    <source>
        <dbReference type="ARBA" id="ARBA00022606"/>
    </source>
</evidence>
<keyword evidence="3" id="KW-0716">Sensory transduction</keyword>
<evidence type="ECO:0000256" key="1">
    <source>
        <dbReference type="ARBA" id="ARBA00004651"/>
    </source>
</evidence>
<evidence type="ECO:0000256" key="8">
    <source>
        <dbReference type="ARBA" id="ARBA00023136"/>
    </source>
</evidence>
<feature type="transmembrane region" description="Helical" evidence="13">
    <location>
        <begin position="275"/>
        <end position="295"/>
    </location>
</feature>
<keyword evidence="12" id="KW-0807">Transducer</keyword>
<feature type="transmembrane region" description="Helical" evidence="13">
    <location>
        <begin position="99"/>
        <end position="121"/>
    </location>
</feature>
<keyword evidence="2" id="KW-1003">Cell membrane</keyword>
<keyword evidence="9" id="KW-1015">Disulfide bond</keyword>
<evidence type="ECO:0000256" key="10">
    <source>
        <dbReference type="ARBA" id="ARBA00023170"/>
    </source>
</evidence>
<keyword evidence="15" id="KW-1185">Reference proteome</keyword>
<dbReference type="KEGG" id="alim:106521492"/>
<keyword evidence="10 16" id="KW-0675">Receptor</keyword>
<evidence type="ECO:0000256" key="9">
    <source>
        <dbReference type="ARBA" id="ARBA00023157"/>
    </source>
</evidence>
<dbReference type="GO" id="GO:0005886">
    <property type="term" value="C:plasma membrane"/>
    <property type="evidence" value="ECO:0007669"/>
    <property type="project" value="UniProtKB-SubCell"/>
</dbReference>
<keyword evidence="4 13" id="KW-0812">Transmembrane</keyword>
<dbReference type="InterPro" id="IPR017452">
    <property type="entry name" value="GPCR_Rhodpsn_7TM"/>
</dbReference>
<protein>
    <submittedName>
        <fullName evidence="16">Olfactory receptor 10D4</fullName>
    </submittedName>
</protein>
<evidence type="ECO:0000256" key="4">
    <source>
        <dbReference type="ARBA" id="ARBA00022692"/>
    </source>
</evidence>
<dbReference type="RefSeq" id="XP_013869532.1">
    <property type="nucleotide sequence ID" value="XM_014014078.1"/>
</dbReference>
<evidence type="ECO:0000256" key="13">
    <source>
        <dbReference type="SAM" id="Phobius"/>
    </source>
</evidence>
<dbReference type="FunCoup" id="A0A2I4BP55">
    <property type="interactions" value="235"/>
</dbReference>
<evidence type="ECO:0000313" key="15">
    <source>
        <dbReference type="Proteomes" id="UP000192220"/>
    </source>
</evidence>
<dbReference type="AlphaFoldDB" id="A0A2I4BP55"/>
<keyword evidence="11" id="KW-0325">Glycoprotein</keyword>
<dbReference type="Pfam" id="PF13853">
    <property type="entry name" value="7tm_4"/>
    <property type="match status" value="1"/>
</dbReference>
<feature type="transmembrane region" description="Helical" evidence="13">
    <location>
        <begin position="60"/>
        <end position="79"/>
    </location>
</feature>
<evidence type="ECO:0000256" key="7">
    <source>
        <dbReference type="ARBA" id="ARBA00023040"/>
    </source>
</evidence>
<sequence length="389" mass="44152">MSERNDSRATEFILTGFPGLHPEYYGLVSALLFFMYLMTVIANASVLLLFATNRCLHKPVYYIILNVSVCDLLFSTTTLPKIISRYWFKSGSISFFGCFVQMFFVHYLGSVNSFIFFLMAFDRYCAICHPLKYTVVLKNINTHIFSLTAWMIASPLPLMLVIRAYPLPYCGPNVISHCFCDHIGITVLACTDRALYAVPAFISAMITLLVPLAFIVFSYCSILMEVSKIAGWKNRLKSLSTCSTQLIIISLYYLPRCFVYLSSVVGISFRADVRIVIIMLYSLGPPMVNPLIYCLRAKDIRECLWKQFYRIVPPTSFKPSGLTIGWGFSVCFSADVRIVIVMLYSLVPPMVNPLIYCLRAKDIRLCLWKQFYRIVPPKESAGDKPSPSA</sequence>
<dbReference type="Gene3D" id="1.20.1070.10">
    <property type="entry name" value="Rhodopsin 7-helix transmembrane proteins"/>
    <property type="match status" value="1"/>
</dbReference>
<dbReference type="PRINTS" id="PR00245">
    <property type="entry name" value="OLFACTORYR"/>
</dbReference>
<keyword evidence="5" id="KW-0552">Olfaction</keyword>
<dbReference type="GeneID" id="106521492"/>
<evidence type="ECO:0000259" key="14">
    <source>
        <dbReference type="PROSITE" id="PS50262"/>
    </source>
</evidence>
<dbReference type="InterPro" id="IPR000276">
    <property type="entry name" value="GPCR_Rhodpsn"/>
</dbReference>
<organism evidence="15 16">
    <name type="scientific">Austrofundulus limnaeus</name>
    <name type="common">Annual killifish</name>
    <dbReference type="NCBI Taxonomy" id="52670"/>
    <lineage>
        <taxon>Eukaryota</taxon>
        <taxon>Metazoa</taxon>
        <taxon>Chordata</taxon>
        <taxon>Craniata</taxon>
        <taxon>Vertebrata</taxon>
        <taxon>Euteleostomi</taxon>
        <taxon>Actinopterygii</taxon>
        <taxon>Neopterygii</taxon>
        <taxon>Teleostei</taxon>
        <taxon>Neoteleostei</taxon>
        <taxon>Acanthomorphata</taxon>
        <taxon>Ovalentaria</taxon>
        <taxon>Atherinomorphae</taxon>
        <taxon>Cyprinodontiformes</taxon>
        <taxon>Rivulidae</taxon>
        <taxon>Austrofundulus</taxon>
    </lineage>
</organism>
<dbReference type="PROSITE" id="PS50262">
    <property type="entry name" value="G_PROTEIN_RECEP_F1_2"/>
    <property type="match status" value="1"/>
</dbReference>
<evidence type="ECO:0000313" key="16">
    <source>
        <dbReference type="RefSeq" id="XP_013869532.1"/>
    </source>
</evidence>
<evidence type="ECO:0000256" key="5">
    <source>
        <dbReference type="ARBA" id="ARBA00022725"/>
    </source>
</evidence>
<reference evidence="16" key="1">
    <citation type="submission" date="2025-08" db="UniProtKB">
        <authorList>
            <consortium name="RefSeq"/>
        </authorList>
    </citation>
    <scope>IDENTIFICATION</scope>
    <source>
        <strain evidence="16">Quisiro</strain>
        <tissue evidence="16">Liver</tissue>
    </source>
</reference>
<evidence type="ECO:0000256" key="12">
    <source>
        <dbReference type="ARBA" id="ARBA00023224"/>
    </source>
</evidence>